<evidence type="ECO:0000313" key="5">
    <source>
        <dbReference type="EMBL" id="ORO89959.1"/>
    </source>
</evidence>
<reference evidence="15 16" key="5">
    <citation type="submission" date="2018-11" db="EMBL/GenBank/DDBJ databases">
        <title>Species Designations Belie Phenotypic and Genotypic Heterogeneity in Oral Streptococci.</title>
        <authorList>
            <person name="Velsko I."/>
        </authorList>
    </citation>
    <scope>NUCLEOTIDE SEQUENCE [LARGE SCALE GENOMIC DNA]</scope>
    <source>
        <strain evidence="8 17">BCA12</strain>
        <strain evidence="10 15">BCC06</strain>
        <strain evidence="9 16">KLC12</strain>
    </source>
</reference>
<dbReference type="Proteomes" id="UP000267438">
    <property type="component" value="Unassembled WGS sequence"/>
</dbReference>
<accession>A0A081QHN9</accession>
<evidence type="ECO:0000313" key="10">
    <source>
        <dbReference type="EMBL" id="RSJ14662.1"/>
    </source>
</evidence>
<dbReference type="Proteomes" id="UP000193929">
    <property type="component" value="Unassembled WGS sequence"/>
</dbReference>
<evidence type="ECO:0000313" key="15">
    <source>
        <dbReference type="Proteomes" id="UP000267438"/>
    </source>
</evidence>
<feature type="chain" id="PRO_5015028656" evidence="1">
    <location>
        <begin position="28"/>
        <end position="98"/>
    </location>
</feature>
<dbReference type="EMBL" id="WIKC01000007">
    <property type="protein sequence ID" value="MQQ50929.1"/>
    <property type="molecule type" value="Genomic_DNA"/>
</dbReference>
<dbReference type="Proteomes" id="UP000267691">
    <property type="component" value="Unassembled WGS sequence"/>
</dbReference>
<dbReference type="AlphaFoldDB" id="A0A081QHN9"/>
<name>A0A081QHN9_STRMT</name>
<reference evidence="5" key="4">
    <citation type="submission" date="2017-04" db="EMBL/GenBank/DDBJ databases">
        <authorList>
            <person name="Nielsen X.C."/>
            <person name="Rasmussen L.H."/>
            <person name="Hoejholt K."/>
            <person name="Rasmussen S."/>
            <person name="Christensen J.J."/>
        </authorList>
    </citation>
    <scope>NUCLEOTIDE SEQUENCE</scope>
    <source>
        <strain evidence="5">RH_50738_11</strain>
    </source>
</reference>
<reference evidence="2 11" key="1">
    <citation type="submission" date="2014-05" db="EMBL/GenBank/DDBJ databases">
        <authorList>
            <person name="Daugherty S.C."/>
            <person name="Tallon L.J."/>
            <person name="Sadzewicz L."/>
            <person name="Kilian M."/>
            <person name="Tettelin H."/>
        </authorList>
    </citation>
    <scope>NUCLEOTIDE SEQUENCE [LARGE SCALE GENOMIC DNA]</scope>
    <source>
        <strain evidence="2 11">SK642</strain>
    </source>
</reference>
<dbReference type="Proteomes" id="UP000436302">
    <property type="component" value="Unassembled WGS sequence"/>
</dbReference>
<dbReference type="EMBL" id="JPFW01000004">
    <property type="protein sequence ID" value="KEQ42462.1"/>
    <property type="molecule type" value="Genomic_DNA"/>
</dbReference>
<sequence length="98" mass="10255">MKQTVKKLALVASIAATLGGSVAVVSAAVKYPDGGVWTYGSGDGGAYSNYYHSSEYHSSTVVSRKTGSSDKGYAGAGGTSRAWIRTSWGEKVAFYYNV</sequence>
<dbReference type="GeneID" id="93738544"/>
<dbReference type="PATRIC" id="fig|28037.222.peg.136"/>
<evidence type="ECO:0000313" key="14">
    <source>
        <dbReference type="Proteomes" id="UP000193929"/>
    </source>
</evidence>
<evidence type="ECO:0000313" key="19">
    <source>
        <dbReference type="Proteomes" id="UP000466247"/>
    </source>
</evidence>
<evidence type="ECO:0000313" key="12">
    <source>
        <dbReference type="Proteomes" id="UP000193206"/>
    </source>
</evidence>
<dbReference type="Proteomes" id="UP000193206">
    <property type="component" value="Unassembled WGS sequence"/>
</dbReference>
<dbReference type="EMBL" id="NCVF01000022">
    <property type="protein sequence ID" value="ORO93966.1"/>
    <property type="molecule type" value="Genomic_DNA"/>
</dbReference>
<evidence type="ECO:0000313" key="16">
    <source>
        <dbReference type="Proteomes" id="UP000267691"/>
    </source>
</evidence>
<evidence type="ECO:0000313" key="3">
    <source>
        <dbReference type="EMBL" id="MQP82997.1"/>
    </source>
</evidence>
<reference evidence="18 19" key="6">
    <citation type="submission" date="2019-10" db="EMBL/GenBank/DDBJ databases">
        <title>Streptococcus mitis of the oral and urogenital tracts.</title>
        <authorList>
            <person name="Price T."/>
            <person name="Mores C.R."/>
            <person name="Putonti C."/>
            <person name="Wolfe A.J."/>
        </authorList>
    </citation>
    <scope>NUCLEOTIDE SEQUENCE [LARGE SCALE GENOMIC DNA]</scope>
    <source>
        <strain evidence="4 19">SM09</strain>
        <strain evidence="3 18">SM39</strain>
    </source>
</reference>
<evidence type="ECO:0000313" key="11">
    <source>
        <dbReference type="Proteomes" id="UP000028030"/>
    </source>
</evidence>
<organism evidence="2 11">
    <name type="scientific">Streptococcus mitis</name>
    <dbReference type="NCBI Taxonomy" id="28037"/>
    <lineage>
        <taxon>Bacteria</taxon>
        <taxon>Bacillati</taxon>
        <taxon>Bacillota</taxon>
        <taxon>Bacilli</taxon>
        <taxon>Lactobacillales</taxon>
        <taxon>Streptococcaceae</taxon>
        <taxon>Streptococcus</taxon>
        <taxon>Streptococcus mitis group</taxon>
    </lineage>
</organism>
<dbReference type="Proteomes" id="UP000193441">
    <property type="component" value="Unassembled WGS sequence"/>
</dbReference>
<evidence type="ECO:0000313" key="17">
    <source>
        <dbReference type="Proteomes" id="UP000277742"/>
    </source>
</evidence>
<evidence type="ECO:0000313" key="4">
    <source>
        <dbReference type="EMBL" id="MQQ50929.1"/>
    </source>
</evidence>
<dbReference type="Proteomes" id="UP000277742">
    <property type="component" value="Unassembled WGS sequence"/>
</dbReference>
<reference evidence="6" key="3">
    <citation type="submission" date="2017-04" db="EMBL/GenBank/DDBJ databases">
        <authorList>
            <person name="Afonso C.L."/>
            <person name="Miller P.J."/>
            <person name="Scott M.A."/>
            <person name="Spackman E."/>
            <person name="Goraichik I."/>
            <person name="Dimitrov K.M."/>
            <person name="Suarez D.L."/>
            <person name="Swayne D.E."/>
        </authorList>
    </citation>
    <scope>NUCLEOTIDE SEQUENCE</scope>
    <source>
        <strain evidence="7">B_009152_10</strain>
        <strain evidence="6">RH_50275_09</strain>
    </source>
</reference>
<feature type="signal peptide" evidence="1">
    <location>
        <begin position="1"/>
        <end position="27"/>
    </location>
</feature>
<protein>
    <submittedName>
        <fullName evidence="8">Bacteriocin (Lactococcin_972)</fullName>
    </submittedName>
    <submittedName>
        <fullName evidence="2">Bacteriocin, lactococcin 972 family protein</fullName>
    </submittedName>
    <submittedName>
        <fullName evidence="3">Lactococcin 972 family bacteriocin</fullName>
    </submittedName>
</protein>
<evidence type="ECO:0000256" key="1">
    <source>
        <dbReference type="SAM" id="SignalP"/>
    </source>
</evidence>
<dbReference type="EMBL" id="NCVE01000025">
    <property type="protein sequence ID" value="ORO89959.1"/>
    <property type="molecule type" value="Genomic_DNA"/>
</dbReference>
<dbReference type="RefSeq" id="WP_000815396.1">
    <property type="nucleotide sequence ID" value="NZ_CAMHLO010000009.1"/>
</dbReference>
<evidence type="ECO:0000313" key="7">
    <source>
        <dbReference type="EMBL" id="ORP06306.1"/>
    </source>
</evidence>
<evidence type="ECO:0000313" key="8">
    <source>
        <dbReference type="EMBL" id="RSI81393.1"/>
    </source>
</evidence>
<gene>
    <name evidence="7" type="ORF">B7692_08015</name>
    <name evidence="6" type="ORF">B7700_04790</name>
    <name evidence="5" type="ORF">B7701_04055</name>
    <name evidence="10" type="ORF">D8836_03300</name>
    <name evidence="9" type="ORF">D8853_06250</name>
    <name evidence="8" type="ORF">D8855_06180</name>
    <name evidence="4" type="ORF">GEZ71_07670</name>
    <name evidence="3" type="ORF">GEZ78_05230</name>
    <name evidence="2" type="ORF">SK642_0261</name>
</gene>
<dbReference type="Pfam" id="PF09683">
    <property type="entry name" value="Lactococcin_972"/>
    <property type="match status" value="1"/>
</dbReference>
<dbReference type="EMBL" id="WIJV01000022">
    <property type="protein sequence ID" value="MQP82997.1"/>
    <property type="molecule type" value="Genomic_DNA"/>
</dbReference>
<keyword evidence="1" id="KW-0732">Signal</keyword>
<comment type="caution">
    <text evidence="2">The sequence shown here is derived from an EMBL/GenBank/DDBJ whole genome shotgun (WGS) entry which is preliminary data.</text>
</comment>
<dbReference type="OrthoDB" id="2237454at2"/>
<proteinExistence type="predicted"/>
<evidence type="ECO:0000313" key="6">
    <source>
        <dbReference type="EMBL" id="ORO93966.1"/>
    </source>
</evidence>
<dbReference type="EMBL" id="RJNT01000004">
    <property type="protein sequence ID" value="RSI86057.1"/>
    <property type="molecule type" value="Genomic_DNA"/>
</dbReference>
<dbReference type="Proteomes" id="UP000028030">
    <property type="component" value="Unassembled WGS sequence"/>
</dbReference>
<dbReference type="InterPro" id="IPR006540">
    <property type="entry name" value="Lactococcin_972"/>
</dbReference>
<dbReference type="Proteomes" id="UP000466247">
    <property type="component" value="Unassembled WGS sequence"/>
</dbReference>
<dbReference type="Gene3D" id="2.60.40.2850">
    <property type="match status" value="1"/>
</dbReference>
<evidence type="ECO:0000313" key="18">
    <source>
        <dbReference type="Proteomes" id="UP000436302"/>
    </source>
</evidence>
<evidence type="ECO:0000313" key="9">
    <source>
        <dbReference type="EMBL" id="RSI86057.1"/>
    </source>
</evidence>
<dbReference type="EMBL" id="RJNR01000007">
    <property type="protein sequence ID" value="RSI81393.1"/>
    <property type="molecule type" value="Genomic_DNA"/>
</dbReference>
<dbReference type="EMBL" id="NCVN01000080">
    <property type="protein sequence ID" value="ORP06306.1"/>
    <property type="molecule type" value="Genomic_DNA"/>
</dbReference>
<reference evidence="12 13" key="2">
    <citation type="journal article" date="2016" name="Eur. J. Clin. Microbiol. Infect. Dis.">
        <title>Whole genome sequencing as a tool for phylogenetic analysis of clinical strains of Mitis group streptococci.</title>
        <authorList>
            <person name="Rasmussen L.H."/>
            <person name="Dargis R."/>
            <person name="Hojholt K."/>
            <person name="Christensen J.J."/>
            <person name="Skovgaard O."/>
            <person name="Justesen U.S."/>
            <person name="Rosenvinge F.S."/>
            <person name="Moser C."/>
            <person name="Lukjancenko O."/>
            <person name="Rasmussen S."/>
            <person name="Nielsen X.C."/>
        </authorList>
    </citation>
    <scope>NUCLEOTIDE SEQUENCE [LARGE SCALE GENOMIC DNA]</scope>
    <source>
        <strain evidence="7 12">B_009152_10</strain>
        <strain evidence="6 14">RH_50275_09</strain>
        <strain evidence="5 13">RH_50738_11</strain>
    </source>
</reference>
<evidence type="ECO:0000313" key="2">
    <source>
        <dbReference type="EMBL" id="KEQ42462.1"/>
    </source>
</evidence>
<dbReference type="EMBL" id="RJOH01000003">
    <property type="protein sequence ID" value="RSJ14662.1"/>
    <property type="molecule type" value="Genomic_DNA"/>
</dbReference>
<evidence type="ECO:0000313" key="13">
    <source>
        <dbReference type="Proteomes" id="UP000193441"/>
    </source>
</evidence>
<dbReference type="NCBIfam" id="TIGR01653">
    <property type="entry name" value="lactococcin_972"/>
    <property type="match status" value="1"/>
</dbReference>